<sequence>MHDEAPAHTAKPGQEKAPFDVQKVMEQVHFAFRPQGEAWEGGHSTYAVQVAANGFSMTPYHHPRVQSEGAEAPRRSPEQRGQGVASASREYVEGEPVRIGAARVSRGDLLLPSRRARGQVKDTGGLTLDRGEVAEHFRNSEDGVEQSWSFEQRPGGTGALEVRLPVESGRFVGETANGLHFAAGASGLGVRYGHGTWVDADGHRTPVSARFVAGTIVLSVPAWVVDASTYPAVLDPIVSPEFGMDAPVYGPADRYQYTPAVAYNGTNYLVVWEDSRSNGSDIYGARVSGTGTVLDISGIRISTESSLQYKPVVAHGGENFLVVWYDHRNGYSDIYGARVSGTGTVLDTHGIPISTATDSQSSPAVAHDGTNFLVVWEDYRSGTSYDIYGARVSGTGMVLDTNGIPISTAANEQRYPAVAYNGTNFLVVWQDSRDDHGYGEGCGVYGARVSRTGTVLDTSGIPISTDYNNQERPVVAYNGVDFLVAWQDSRNDKGYDIYGAQVSGTGVVRNPSGIPIFVGDYDQVNPALACMGTNCLVVWRDYSSYDIYGARVNSTGTVLDTGGILISVAASYTEFPAVAHDGTNFLVVWQDYTHANSSNIQGAQVGGSGSVLGTGDISISTSANSQNAPAVAHDGTNFLVVWQDSRNGSSDIYGARVHETGTVLDTSGIPISTYGSYKYAPAVAHDGTNFLVVWEDSRSGSSDIYGARVSSGGTVLDTNGISISTTNNSEYAPAVAHDGTNFLIVWEVYRSETSHDIFGARVSSNGTVLDTDGILISAAAYSQADPVLVHDGTNFLVVWRDERNLVSTNADIYGARVGRDGRVLDTNGIVISSATNSQYDPAVAYNGRYFLVVWEDRRSGADIYGARMRSDGTVLDRSGISIAGSTSIQYTPAVVYDGANFLVVWEDFRGGTGYSDVYGARVSETGTVLDTHGFVISAEPMNEAQPVLASMGGERSLVAYRSSHASASTNSERVMARLILSP</sequence>
<name>A0ABY9WWS2_9BACT</name>
<evidence type="ECO:0000313" key="3">
    <source>
        <dbReference type="Proteomes" id="UP001611383"/>
    </source>
</evidence>
<accession>A0ABY9WWS2</accession>
<dbReference type="EMBL" id="CP043494">
    <property type="protein sequence ID" value="WNG47595.1"/>
    <property type="molecule type" value="Genomic_DNA"/>
</dbReference>
<evidence type="ECO:0000313" key="2">
    <source>
        <dbReference type="EMBL" id="WNG47595.1"/>
    </source>
</evidence>
<feature type="region of interest" description="Disordered" evidence="1">
    <location>
        <begin position="59"/>
        <end position="91"/>
    </location>
</feature>
<dbReference type="PANTHER" id="PTHR36842:SF1">
    <property type="entry name" value="PROTEIN TOLB"/>
    <property type="match status" value="1"/>
</dbReference>
<dbReference type="RefSeq" id="WP_395804115.1">
    <property type="nucleotide sequence ID" value="NZ_CP043494.1"/>
</dbReference>
<reference evidence="2 3" key="1">
    <citation type="submission" date="2019-08" db="EMBL/GenBank/DDBJ databases">
        <title>Archangium and Cystobacter genomes.</title>
        <authorList>
            <person name="Chen I.-C.K."/>
            <person name="Wielgoss S."/>
        </authorList>
    </citation>
    <scope>NUCLEOTIDE SEQUENCE [LARGE SCALE GENOMIC DNA]</scope>
    <source>
        <strain evidence="2 3">Cbm 6</strain>
    </source>
</reference>
<protein>
    <submittedName>
        <fullName evidence="2">Uncharacterized protein</fullName>
    </submittedName>
</protein>
<gene>
    <name evidence="2" type="ORF">F0U60_28325</name>
</gene>
<dbReference type="Proteomes" id="UP001611383">
    <property type="component" value="Chromosome"/>
</dbReference>
<evidence type="ECO:0000256" key="1">
    <source>
        <dbReference type="SAM" id="MobiDB-lite"/>
    </source>
</evidence>
<dbReference type="PANTHER" id="PTHR36842">
    <property type="entry name" value="PROTEIN TOLB HOMOLOG"/>
    <property type="match status" value="1"/>
</dbReference>
<keyword evidence="3" id="KW-1185">Reference proteome</keyword>
<proteinExistence type="predicted"/>
<organism evidence="2 3">
    <name type="scientific">Archangium minus</name>
    <dbReference type="NCBI Taxonomy" id="83450"/>
    <lineage>
        <taxon>Bacteria</taxon>
        <taxon>Pseudomonadati</taxon>
        <taxon>Myxococcota</taxon>
        <taxon>Myxococcia</taxon>
        <taxon>Myxococcales</taxon>
        <taxon>Cystobacterineae</taxon>
        <taxon>Archangiaceae</taxon>
        <taxon>Archangium</taxon>
    </lineage>
</organism>